<evidence type="ECO:0000313" key="1">
    <source>
        <dbReference type="EMBL" id="TCU81245.1"/>
    </source>
</evidence>
<organism evidence="1 2">
    <name type="scientific">Roseateles saccharophilus</name>
    <name type="common">Pseudomonas saccharophila</name>
    <dbReference type="NCBI Taxonomy" id="304"/>
    <lineage>
        <taxon>Bacteria</taxon>
        <taxon>Pseudomonadati</taxon>
        <taxon>Pseudomonadota</taxon>
        <taxon>Betaproteobacteria</taxon>
        <taxon>Burkholderiales</taxon>
        <taxon>Sphaerotilaceae</taxon>
        <taxon>Roseateles</taxon>
    </lineage>
</organism>
<proteinExistence type="predicted"/>
<dbReference type="EMBL" id="SMBU01000085">
    <property type="protein sequence ID" value="TCU81245.1"/>
    <property type="molecule type" value="Genomic_DNA"/>
</dbReference>
<evidence type="ECO:0000313" key="2">
    <source>
        <dbReference type="Proteomes" id="UP000295110"/>
    </source>
</evidence>
<dbReference type="RefSeq" id="WP_132576875.1">
    <property type="nucleotide sequence ID" value="NZ_CBCSGL010000124.1"/>
</dbReference>
<name>A0A4R3U5H7_ROSSA</name>
<protein>
    <submittedName>
        <fullName evidence="1">Uncharacterized protein</fullName>
    </submittedName>
</protein>
<keyword evidence="2" id="KW-1185">Reference proteome</keyword>
<sequence>MSTQQMNSVVLVDLTGTIDPAFLSQVSSALDQQVTRDLATTWSGISAHVKAVSSLSSLRRGDWPVYLVATLPPGEGGYHQDKNKRPYAKVIASADDPSWTVDASHEVCEMLVDPYGSRLQASNGIMIQGGQVVDGDGTFEYLVEACDPCEANNFAYEIAGVAVSDFITPNYYDSDARPGVRYSFQGNITRPRQMLEGGYISFVNAADELQQILWVDTPQPVLKTLGPANGMSLREHVHLQMGEAAYKAKHLQRRKAGGLRKDIQRRVNATSIELEAARARAGLLKTLHRL</sequence>
<comment type="caution">
    <text evidence="1">The sequence shown here is derived from an EMBL/GenBank/DDBJ whole genome shotgun (WGS) entry which is preliminary data.</text>
</comment>
<reference evidence="1 2" key="1">
    <citation type="submission" date="2019-03" db="EMBL/GenBank/DDBJ databases">
        <title>Genomic Encyclopedia of Type Strains, Phase IV (KMG-IV): sequencing the most valuable type-strain genomes for metagenomic binning, comparative biology and taxonomic classification.</title>
        <authorList>
            <person name="Goeker M."/>
        </authorList>
    </citation>
    <scope>NUCLEOTIDE SEQUENCE [LARGE SCALE GENOMIC DNA]</scope>
    <source>
        <strain evidence="1 2">DSM 654</strain>
    </source>
</reference>
<accession>A0A4R3U5H7</accession>
<dbReference type="Proteomes" id="UP000295110">
    <property type="component" value="Unassembled WGS sequence"/>
</dbReference>
<gene>
    <name evidence="1" type="ORF">EV671_10852</name>
</gene>
<dbReference type="OrthoDB" id="9048715at2"/>
<dbReference type="AlphaFoldDB" id="A0A4R3U5H7"/>